<dbReference type="PROSITE" id="PS00108">
    <property type="entry name" value="PROTEIN_KINASE_ST"/>
    <property type="match status" value="1"/>
</dbReference>
<dbReference type="AlphaFoldDB" id="A0A820EU68"/>
<evidence type="ECO:0000256" key="12">
    <source>
        <dbReference type="ARBA" id="ARBA00047899"/>
    </source>
</evidence>
<evidence type="ECO:0000256" key="10">
    <source>
        <dbReference type="ARBA" id="ARBA00022840"/>
    </source>
</evidence>
<dbReference type="GO" id="GO:0050321">
    <property type="term" value="F:tau-protein kinase activity"/>
    <property type="evidence" value="ECO:0007669"/>
    <property type="project" value="TreeGrafter"/>
</dbReference>
<gene>
    <name evidence="17" type="ORF">TSG867_LOCUS3272</name>
</gene>
<evidence type="ECO:0000256" key="1">
    <source>
        <dbReference type="ARBA" id="ARBA00001946"/>
    </source>
</evidence>
<feature type="compositionally biased region" description="Low complexity" evidence="15">
    <location>
        <begin position="27"/>
        <end position="48"/>
    </location>
</feature>
<dbReference type="PROSITE" id="PS50011">
    <property type="entry name" value="PROTEIN_KINASE_DOM"/>
    <property type="match status" value="1"/>
</dbReference>
<reference evidence="17" key="1">
    <citation type="submission" date="2021-02" db="EMBL/GenBank/DDBJ databases">
        <authorList>
            <person name="Nowell W R."/>
        </authorList>
    </citation>
    <scope>NUCLEOTIDE SEQUENCE</scope>
</reference>
<feature type="compositionally biased region" description="Polar residues" evidence="15">
    <location>
        <begin position="675"/>
        <end position="690"/>
    </location>
</feature>
<evidence type="ECO:0000256" key="2">
    <source>
        <dbReference type="ARBA" id="ARBA00006234"/>
    </source>
</evidence>
<evidence type="ECO:0000256" key="9">
    <source>
        <dbReference type="ARBA" id="ARBA00022777"/>
    </source>
</evidence>
<keyword evidence="10 14" id="KW-0067">ATP-binding</keyword>
<keyword evidence="11" id="KW-0460">Magnesium</keyword>
<organism evidence="17 18">
    <name type="scientific">Rotaria socialis</name>
    <dbReference type="NCBI Taxonomy" id="392032"/>
    <lineage>
        <taxon>Eukaryota</taxon>
        <taxon>Metazoa</taxon>
        <taxon>Spiralia</taxon>
        <taxon>Gnathifera</taxon>
        <taxon>Rotifera</taxon>
        <taxon>Eurotatoria</taxon>
        <taxon>Bdelloidea</taxon>
        <taxon>Philodinida</taxon>
        <taxon>Philodinidae</taxon>
        <taxon>Rotaria</taxon>
    </lineage>
</organism>
<keyword evidence="4" id="KW-0723">Serine/threonine-protein kinase</keyword>
<dbReference type="Proteomes" id="UP000663862">
    <property type="component" value="Unassembled WGS sequence"/>
</dbReference>
<dbReference type="SMART" id="SM00220">
    <property type="entry name" value="S_TKc"/>
    <property type="match status" value="1"/>
</dbReference>
<dbReference type="InterPro" id="IPR008271">
    <property type="entry name" value="Ser/Thr_kinase_AS"/>
</dbReference>
<dbReference type="GO" id="GO:0000226">
    <property type="term" value="P:microtubule cytoskeleton organization"/>
    <property type="evidence" value="ECO:0007669"/>
    <property type="project" value="TreeGrafter"/>
</dbReference>
<evidence type="ECO:0000256" key="4">
    <source>
        <dbReference type="ARBA" id="ARBA00022527"/>
    </source>
</evidence>
<feature type="compositionally biased region" description="Polar residues" evidence="15">
    <location>
        <begin position="586"/>
        <end position="620"/>
    </location>
</feature>
<dbReference type="Pfam" id="PF23312">
    <property type="entry name" value="UBA_SIK3"/>
    <property type="match status" value="1"/>
</dbReference>
<evidence type="ECO:0000313" key="17">
    <source>
        <dbReference type="EMBL" id="CAF4254148.1"/>
    </source>
</evidence>
<feature type="region of interest" description="Disordered" evidence="15">
    <location>
        <begin position="26"/>
        <end position="81"/>
    </location>
</feature>
<keyword evidence="7" id="KW-0479">Metal-binding</keyword>
<feature type="compositionally biased region" description="Pro residues" evidence="15">
    <location>
        <begin position="57"/>
        <end position="66"/>
    </location>
</feature>
<keyword evidence="8 14" id="KW-0547">Nucleotide-binding</keyword>
<evidence type="ECO:0000256" key="6">
    <source>
        <dbReference type="ARBA" id="ARBA00022679"/>
    </source>
</evidence>
<comment type="similarity">
    <text evidence="2">Belongs to the protein kinase superfamily. CAMK Ser/Thr protein kinase family. SNF1 subfamily.</text>
</comment>
<feature type="region of interest" description="Disordered" evidence="15">
    <location>
        <begin position="870"/>
        <end position="894"/>
    </location>
</feature>
<feature type="region of interest" description="Disordered" evidence="15">
    <location>
        <begin position="675"/>
        <end position="727"/>
    </location>
</feature>
<dbReference type="CDD" id="cd14338">
    <property type="entry name" value="UBA_SIK"/>
    <property type="match status" value="1"/>
</dbReference>
<keyword evidence="6" id="KW-0808">Transferase</keyword>
<evidence type="ECO:0000256" key="7">
    <source>
        <dbReference type="ARBA" id="ARBA00022723"/>
    </source>
</evidence>
<dbReference type="PANTHER" id="PTHR24346">
    <property type="entry name" value="MAP/MICROTUBULE AFFINITY-REGULATING KINASE"/>
    <property type="match status" value="1"/>
</dbReference>
<dbReference type="InterPro" id="IPR057380">
    <property type="entry name" value="UBA_SIK1/2/3"/>
</dbReference>
<evidence type="ECO:0000256" key="8">
    <source>
        <dbReference type="ARBA" id="ARBA00022741"/>
    </source>
</evidence>
<comment type="caution">
    <text evidence="17">The sequence shown here is derived from an EMBL/GenBank/DDBJ whole genome shotgun (WGS) entry which is preliminary data.</text>
</comment>
<dbReference type="Gene3D" id="1.10.510.10">
    <property type="entry name" value="Transferase(Phosphotransferase) domain 1"/>
    <property type="match status" value="1"/>
</dbReference>
<dbReference type="FunFam" id="3.30.200.20:FF:000003">
    <property type="entry name" value="Non-specific serine/threonine protein kinase"/>
    <property type="match status" value="1"/>
</dbReference>
<name>A0A820EU68_9BILA</name>
<accession>A0A820EU68</accession>
<dbReference type="EC" id="2.7.11.1" evidence="3"/>
<feature type="compositionally biased region" description="Basic and acidic residues" evidence="15">
    <location>
        <begin position="758"/>
        <end position="774"/>
    </location>
</feature>
<comment type="catalytic activity">
    <reaction evidence="12">
        <text>L-threonyl-[protein] + ATP = O-phospho-L-threonyl-[protein] + ADP + H(+)</text>
        <dbReference type="Rhea" id="RHEA:46608"/>
        <dbReference type="Rhea" id="RHEA-COMP:11060"/>
        <dbReference type="Rhea" id="RHEA-COMP:11605"/>
        <dbReference type="ChEBI" id="CHEBI:15378"/>
        <dbReference type="ChEBI" id="CHEBI:30013"/>
        <dbReference type="ChEBI" id="CHEBI:30616"/>
        <dbReference type="ChEBI" id="CHEBI:61977"/>
        <dbReference type="ChEBI" id="CHEBI:456216"/>
        <dbReference type="EC" id="2.7.11.1"/>
    </reaction>
</comment>
<evidence type="ECO:0000256" key="15">
    <source>
        <dbReference type="SAM" id="MobiDB-lite"/>
    </source>
</evidence>
<evidence type="ECO:0000256" key="3">
    <source>
        <dbReference type="ARBA" id="ARBA00012513"/>
    </source>
</evidence>
<evidence type="ECO:0000256" key="5">
    <source>
        <dbReference type="ARBA" id="ARBA00022553"/>
    </source>
</evidence>
<feature type="region of interest" description="Disordered" evidence="15">
    <location>
        <begin position="576"/>
        <end position="624"/>
    </location>
</feature>
<dbReference type="EMBL" id="CAJOBQ010000096">
    <property type="protein sequence ID" value="CAF4254148.1"/>
    <property type="molecule type" value="Genomic_DNA"/>
</dbReference>
<feature type="region of interest" description="Disordered" evidence="15">
    <location>
        <begin position="746"/>
        <end position="779"/>
    </location>
</feature>
<comment type="catalytic activity">
    <reaction evidence="13">
        <text>L-seryl-[protein] + ATP = O-phospho-L-seryl-[protein] + ADP + H(+)</text>
        <dbReference type="Rhea" id="RHEA:17989"/>
        <dbReference type="Rhea" id="RHEA-COMP:9863"/>
        <dbReference type="Rhea" id="RHEA-COMP:11604"/>
        <dbReference type="ChEBI" id="CHEBI:15378"/>
        <dbReference type="ChEBI" id="CHEBI:29999"/>
        <dbReference type="ChEBI" id="CHEBI:30616"/>
        <dbReference type="ChEBI" id="CHEBI:83421"/>
        <dbReference type="ChEBI" id="CHEBI:456216"/>
        <dbReference type="EC" id="2.7.11.1"/>
    </reaction>
</comment>
<dbReference type="PROSITE" id="PS00107">
    <property type="entry name" value="PROTEIN_KINASE_ATP"/>
    <property type="match status" value="1"/>
</dbReference>
<evidence type="ECO:0000256" key="14">
    <source>
        <dbReference type="PROSITE-ProRule" id="PRU10141"/>
    </source>
</evidence>
<dbReference type="InterPro" id="IPR000719">
    <property type="entry name" value="Prot_kinase_dom"/>
</dbReference>
<proteinExistence type="inferred from homology"/>
<feature type="binding site" evidence="14">
    <location>
        <position position="121"/>
    </location>
    <ligand>
        <name>ATP</name>
        <dbReference type="ChEBI" id="CHEBI:30616"/>
    </ligand>
</feature>
<dbReference type="SUPFAM" id="SSF56112">
    <property type="entry name" value="Protein kinase-like (PK-like)"/>
    <property type="match status" value="1"/>
</dbReference>
<feature type="compositionally biased region" description="Low complexity" evidence="15">
    <location>
        <begin position="870"/>
        <end position="883"/>
    </location>
</feature>
<dbReference type="FunFam" id="1.10.510.10:FF:000156">
    <property type="entry name" value="Serine/threonine-protein kinase SIK3 homolog"/>
    <property type="match status" value="1"/>
</dbReference>
<dbReference type="PANTHER" id="PTHR24346:SF42">
    <property type="entry name" value="SERINE_THREONINE-PROTEIN KINASE SIK3"/>
    <property type="match status" value="1"/>
</dbReference>
<feature type="domain" description="Protein kinase" evidence="16">
    <location>
        <begin position="92"/>
        <end position="343"/>
    </location>
</feature>
<dbReference type="Pfam" id="PF00069">
    <property type="entry name" value="Pkinase"/>
    <property type="match status" value="1"/>
</dbReference>
<dbReference type="InterPro" id="IPR017441">
    <property type="entry name" value="Protein_kinase_ATP_BS"/>
</dbReference>
<evidence type="ECO:0000256" key="11">
    <source>
        <dbReference type="ARBA" id="ARBA00022842"/>
    </source>
</evidence>
<comment type="cofactor">
    <cofactor evidence="1">
        <name>Mg(2+)</name>
        <dbReference type="ChEBI" id="CHEBI:18420"/>
    </cofactor>
</comment>
<keyword evidence="9" id="KW-0418">Kinase</keyword>
<sequence length="949" mass="106838">MFSEPQLSPVPSSVSAILSIPIFPMPSKSTSLSPTTSHSRTSTITSNSYLRSDVPSPLSPPPPAPPQSTITENYFQQQQQQQHHRQMKIGKYFLEKTIGKGNFAVVKLATHCDTQQKVAIKIIDKSRLDPGDHKKLEREIAVMKSLIHPYIIRLYEVMESKNLIYLVTEYAANGELLDLLIREKRLSEPKAKEKFRQLVLAVEYIHSKSIVHRDLKAENLLLDSQGNIKVADFGFANIFYPDSKLQTFCGSPPYAAPELYQCLPYSPEKVDIWSLGVLLYVFVCGHLPFDSNNLADLRKRVLSGNYRLPFYLSSDCSSLISHMLIVDPNQRYTINDIKKHSWFTSNDSDVSDLICQTQLVPNCQLTNAILDHAESLGYNRTQILKSVNGNSYDSDAAIWHLLLEKFQQTCQIDNSHIPFESVLPNDMNNSDMARRSTAPLIFDENNTELIYSAPNATESIRPQLDPCDLQRTPKHVDDHKQEPEIRMDYHDCYDEDDNDHDGEEDDVTSAQLREQYTRARGLRRHTIGRPELLVHGGPIPILASKVRFAHQASSLEPALLSNRLTNLQQQQNFETIRKPHNDDESSSISPPVPSTFQQKDAYSTSLNGDSGYSPVINNKSLDVHNHPQQDTHWLLPPISHNFHMNRRASDSGAHLLLFQQQYGVTGSNTFGAVHPTYTQSPLSNRSSRGSITRGAPITPPAFSITPHEDEENEEDKQQNPPNEDDDDAEVLARYLNLGKRHTVCEQGLLLGGKPRRGGTREPTKERGLSSRRASDTSSTFMNGTARAHLERLYNNAVNSKPSDDDLTASSLQELQKLKKQVQKYPTNNNDTSVVRRAAGNTVPSPTNSAGLHMIQEEHQQNPLLLSSNYQYSNQNKSSSSSSSEGLANIDDDDNEMDCDVHHYYHHQTPQFFSPSHYHPPPQTSSLFHCNKNPLLAQHLTIPTTTSYMP</sequence>
<dbReference type="GO" id="GO:0005524">
    <property type="term" value="F:ATP binding"/>
    <property type="evidence" value="ECO:0007669"/>
    <property type="project" value="UniProtKB-UniRule"/>
</dbReference>
<protein>
    <recommendedName>
        <fullName evidence="3">non-specific serine/threonine protein kinase</fullName>
        <ecNumber evidence="3">2.7.11.1</ecNumber>
    </recommendedName>
</protein>
<dbReference type="GO" id="GO:0035556">
    <property type="term" value="P:intracellular signal transduction"/>
    <property type="evidence" value="ECO:0007669"/>
    <property type="project" value="TreeGrafter"/>
</dbReference>
<keyword evidence="5" id="KW-0597">Phosphoprotein</keyword>
<evidence type="ECO:0000313" key="18">
    <source>
        <dbReference type="Proteomes" id="UP000663862"/>
    </source>
</evidence>
<evidence type="ECO:0000256" key="13">
    <source>
        <dbReference type="ARBA" id="ARBA00048679"/>
    </source>
</evidence>
<dbReference type="GO" id="GO:0005737">
    <property type="term" value="C:cytoplasm"/>
    <property type="evidence" value="ECO:0007669"/>
    <property type="project" value="TreeGrafter"/>
</dbReference>
<evidence type="ECO:0000259" key="16">
    <source>
        <dbReference type="PROSITE" id="PS50011"/>
    </source>
</evidence>
<dbReference type="GO" id="GO:0046872">
    <property type="term" value="F:metal ion binding"/>
    <property type="evidence" value="ECO:0007669"/>
    <property type="project" value="UniProtKB-KW"/>
</dbReference>
<dbReference type="InterPro" id="IPR011009">
    <property type="entry name" value="Kinase-like_dom_sf"/>
</dbReference>